<comment type="similarity">
    <text evidence="2">Belongs to the chloride channel MCLC family.</text>
</comment>
<evidence type="ECO:0000256" key="3">
    <source>
        <dbReference type="ARBA" id="ARBA00015571"/>
    </source>
</evidence>
<proteinExistence type="inferred from homology"/>
<keyword evidence="6 8" id="KW-0472">Membrane</keyword>
<protein>
    <recommendedName>
        <fullName evidence="3">Chloride channel CLIC-like protein 1</fullName>
    </recommendedName>
</protein>
<accession>A0AAV2TQV7</accession>
<comment type="caution">
    <text evidence="9">The sequence shown here is derived from an EMBL/GenBank/DDBJ whole genome shotgun (WGS) entry which is preliminary data.</text>
</comment>
<organism evidence="9 10">
    <name type="scientific">Calicophoron daubneyi</name>
    <name type="common">Rumen fluke</name>
    <name type="synonym">Paramphistomum daubneyi</name>
    <dbReference type="NCBI Taxonomy" id="300641"/>
    <lineage>
        <taxon>Eukaryota</taxon>
        <taxon>Metazoa</taxon>
        <taxon>Spiralia</taxon>
        <taxon>Lophotrochozoa</taxon>
        <taxon>Platyhelminthes</taxon>
        <taxon>Trematoda</taxon>
        <taxon>Digenea</taxon>
        <taxon>Plagiorchiida</taxon>
        <taxon>Pronocephalata</taxon>
        <taxon>Paramphistomoidea</taxon>
        <taxon>Paramphistomidae</taxon>
        <taxon>Calicophoron</taxon>
    </lineage>
</organism>
<dbReference type="Proteomes" id="UP001497525">
    <property type="component" value="Unassembled WGS sequence"/>
</dbReference>
<reference evidence="9" key="1">
    <citation type="submission" date="2024-06" db="EMBL/GenBank/DDBJ databases">
        <authorList>
            <person name="Liu X."/>
            <person name="Lenzi L."/>
            <person name="Haldenby T S."/>
            <person name="Uol C."/>
        </authorList>
    </citation>
    <scope>NUCLEOTIDE SEQUENCE</scope>
</reference>
<dbReference type="InterPro" id="IPR009231">
    <property type="entry name" value="Chloride_chnl_CLIC-like"/>
</dbReference>
<evidence type="ECO:0000256" key="8">
    <source>
        <dbReference type="SAM" id="Phobius"/>
    </source>
</evidence>
<evidence type="ECO:0000256" key="4">
    <source>
        <dbReference type="ARBA" id="ARBA00022692"/>
    </source>
</evidence>
<name>A0AAV2TQV7_CALDB</name>
<feature type="transmembrane region" description="Helical" evidence="8">
    <location>
        <begin position="128"/>
        <end position="146"/>
    </location>
</feature>
<dbReference type="GO" id="GO:0005254">
    <property type="term" value="F:chloride channel activity"/>
    <property type="evidence" value="ECO:0007669"/>
    <property type="project" value="TreeGrafter"/>
</dbReference>
<dbReference type="GO" id="GO:0016020">
    <property type="term" value="C:membrane"/>
    <property type="evidence" value="ECO:0007669"/>
    <property type="project" value="UniProtKB-SubCell"/>
</dbReference>
<feature type="transmembrane region" description="Helical" evidence="8">
    <location>
        <begin position="151"/>
        <end position="170"/>
    </location>
</feature>
<evidence type="ECO:0000256" key="6">
    <source>
        <dbReference type="ARBA" id="ARBA00023136"/>
    </source>
</evidence>
<feature type="region of interest" description="Disordered" evidence="7">
    <location>
        <begin position="308"/>
        <end position="334"/>
    </location>
</feature>
<feature type="compositionally biased region" description="Low complexity" evidence="7">
    <location>
        <begin position="316"/>
        <end position="334"/>
    </location>
</feature>
<comment type="subcellular location">
    <subcellularLocation>
        <location evidence="1">Membrane</location>
        <topology evidence="1">Multi-pass membrane protein</topology>
    </subcellularLocation>
</comment>
<evidence type="ECO:0000313" key="9">
    <source>
        <dbReference type="EMBL" id="CAL5137353.1"/>
    </source>
</evidence>
<dbReference type="GO" id="GO:0005783">
    <property type="term" value="C:endoplasmic reticulum"/>
    <property type="evidence" value="ECO:0007669"/>
    <property type="project" value="TreeGrafter"/>
</dbReference>
<evidence type="ECO:0000256" key="2">
    <source>
        <dbReference type="ARBA" id="ARBA00005944"/>
    </source>
</evidence>
<keyword evidence="5 8" id="KW-1133">Transmembrane helix</keyword>
<dbReference type="AlphaFoldDB" id="A0AAV2TQV7"/>
<gene>
    <name evidence="9" type="ORF">CDAUBV1_LOCUS11673</name>
</gene>
<dbReference type="PANTHER" id="PTHR34093">
    <property type="entry name" value="CHLORIDE CHANNEL CLIC-LIKE PROTEIN 1"/>
    <property type="match status" value="1"/>
</dbReference>
<feature type="transmembrane region" description="Helical" evidence="8">
    <location>
        <begin position="268"/>
        <end position="294"/>
    </location>
</feature>
<feature type="region of interest" description="Disordered" evidence="7">
    <location>
        <begin position="1"/>
        <end position="23"/>
    </location>
</feature>
<evidence type="ECO:0000256" key="7">
    <source>
        <dbReference type="SAM" id="MobiDB-lite"/>
    </source>
</evidence>
<dbReference type="PANTHER" id="PTHR34093:SF1">
    <property type="entry name" value="CHLORIDE CHANNEL CLIC-LIKE PROTEIN 1"/>
    <property type="match status" value="1"/>
</dbReference>
<evidence type="ECO:0000313" key="10">
    <source>
        <dbReference type="Proteomes" id="UP001497525"/>
    </source>
</evidence>
<sequence>MFGDGSAAIPANKPVSDPESNVSSRSVAISSADHYRELHRILARILWNTLKDAESLSTGLDGTVKIRLVAALKPEDVKNIKNYCSSDRTKAESVSPDVVNAIFSRTFGLVAEPPTSEMSNWPEFLKPIYILILLASILIFLSCFFVGVKRLLLRVSPLVFFVAVVTQSLYRKYNERLAHKMSVLARHSGPPEECKPEHLRSWRFRFSNMFNLRPHHDPCAQYYEELMTEPWFAASLYEVLCELVLEPCIWISRTIGRSVGVLYNDLSLYVPVFLVLPLMALLLLSIPVTLLLYMRFLSPVIVRRAPKRRHRPQIKSHSVPSIKSDSSSPSAIKY</sequence>
<evidence type="ECO:0000256" key="1">
    <source>
        <dbReference type="ARBA" id="ARBA00004141"/>
    </source>
</evidence>
<evidence type="ECO:0000256" key="5">
    <source>
        <dbReference type="ARBA" id="ARBA00022989"/>
    </source>
</evidence>
<dbReference type="EMBL" id="CAXLJL010000379">
    <property type="protein sequence ID" value="CAL5137353.1"/>
    <property type="molecule type" value="Genomic_DNA"/>
</dbReference>
<keyword evidence="4 8" id="KW-0812">Transmembrane</keyword>